<dbReference type="AlphaFoldDB" id="A0A0E4CR90"/>
<keyword evidence="2" id="KW-0812">Transmembrane</keyword>
<dbReference type="GO" id="GO:0015074">
    <property type="term" value="P:DNA integration"/>
    <property type="evidence" value="ECO:0007669"/>
    <property type="project" value="InterPro"/>
</dbReference>
<evidence type="ECO:0000256" key="1">
    <source>
        <dbReference type="SAM" id="MobiDB-lite"/>
    </source>
</evidence>
<dbReference type="Gene3D" id="3.30.420.10">
    <property type="entry name" value="Ribonuclease H-like superfamily/Ribonuclease H"/>
    <property type="match status" value="1"/>
</dbReference>
<gene>
    <name evidence="4" type="ORF">BN1232_06061</name>
</gene>
<dbReference type="InterPro" id="IPR012337">
    <property type="entry name" value="RNaseH-like_sf"/>
</dbReference>
<evidence type="ECO:0000256" key="2">
    <source>
        <dbReference type="SAM" id="Phobius"/>
    </source>
</evidence>
<dbReference type="SUPFAM" id="SSF53098">
    <property type="entry name" value="Ribonuclease H-like"/>
    <property type="match status" value="1"/>
</dbReference>
<name>A0A0E4CR90_MYCLN</name>
<feature type="region of interest" description="Disordered" evidence="1">
    <location>
        <begin position="175"/>
        <end position="200"/>
    </location>
</feature>
<dbReference type="InterPro" id="IPR050900">
    <property type="entry name" value="Transposase_IS3/IS150/IS904"/>
</dbReference>
<keyword evidence="2" id="KW-1133">Transmembrane helix</keyword>
<sequence>MHGPAKWTYYYLYVILDIFSRYVVGWMVASRESKILAERLIAQTLAAQHITAAQLILHADRGSSMSSKPVALLLADLGVTKSHSRPHTSNDNPFSEAHFKTLKYRPDFPERFESIEAARVYCDRFFRWYNHEHKHSGIGLHVPADVHYGRADEIRRHRATVLDAAYRIHPERFARKSPEPPALPIFSAINPPSKEEEPTR</sequence>
<dbReference type="GO" id="GO:0003676">
    <property type="term" value="F:nucleic acid binding"/>
    <property type="evidence" value="ECO:0007669"/>
    <property type="project" value="InterPro"/>
</dbReference>
<dbReference type="InterPro" id="IPR001584">
    <property type="entry name" value="Integrase_cat-core"/>
</dbReference>
<organism evidence="4 5">
    <name type="scientific">Mycobacterium lentiflavum</name>
    <dbReference type="NCBI Taxonomy" id="141349"/>
    <lineage>
        <taxon>Bacteria</taxon>
        <taxon>Bacillati</taxon>
        <taxon>Actinomycetota</taxon>
        <taxon>Actinomycetes</taxon>
        <taxon>Mycobacteriales</taxon>
        <taxon>Mycobacteriaceae</taxon>
        <taxon>Mycobacterium</taxon>
        <taxon>Mycobacterium simiae complex</taxon>
    </lineage>
</organism>
<evidence type="ECO:0000313" key="5">
    <source>
        <dbReference type="Proteomes" id="UP000199251"/>
    </source>
</evidence>
<dbReference type="EMBL" id="CTEE01000002">
    <property type="protein sequence ID" value="CQD24122.1"/>
    <property type="molecule type" value="Genomic_DNA"/>
</dbReference>
<dbReference type="STRING" id="141349.BN1232_06061"/>
<dbReference type="PANTHER" id="PTHR46889:SF4">
    <property type="entry name" value="TRANSPOSASE INSO FOR INSERTION SEQUENCE ELEMENT IS911B-RELATED"/>
    <property type="match status" value="1"/>
</dbReference>
<keyword evidence="2" id="KW-0472">Membrane</keyword>
<dbReference type="InterPro" id="IPR036397">
    <property type="entry name" value="RNaseH_sf"/>
</dbReference>
<accession>A0A0E4CR90</accession>
<dbReference type="Proteomes" id="UP000199251">
    <property type="component" value="Unassembled WGS sequence"/>
</dbReference>
<evidence type="ECO:0000259" key="3">
    <source>
        <dbReference type="PROSITE" id="PS50994"/>
    </source>
</evidence>
<dbReference type="Pfam" id="PF00665">
    <property type="entry name" value="rve"/>
    <property type="match status" value="1"/>
</dbReference>
<reference evidence="4 5" key="1">
    <citation type="submission" date="2015-03" db="EMBL/GenBank/DDBJ databases">
        <authorList>
            <person name="Urmite Genomes"/>
        </authorList>
    </citation>
    <scope>NUCLEOTIDE SEQUENCE [LARGE SCALE GENOMIC DNA]</scope>
    <source>
        <strain evidence="4 5">CSUR P1491</strain>
    </source>
</reference>
<dbReference type="PROSITE" id="PS50994">
    <property type="entry name" value="INTEGRASE"/>
    <property type="match status" value="1"/>
</dbReference>
<proteinExistence type="predicted"/>
<evidence type="ECO:0000313" key="4">
    <source>
        <dbReference type="EMBL" id="CQD24122.1"/>
    </source>
</evidence>
<feature type="transmembrane region" description="Helical" evidence="2">
    <location>
        <begin position="12"/>
        <end position="29"/>
    </location>
</feature>
<protein>
    <submittedName>
        <fullName evidence="4">Transposase</fullName>
    </submittedName>
</protein>
<dbReference type="PANTHER" id="PTHR46889">
    <property type="entry name" value="TRANSPOSASE INSF FOR INSERTION SEQUENCE IS3B-RELATED"/>
    <property type="match status" value="1"/>
</dbReference>
<feature type="domain" description="Integrase catalytic" evidence="3">
    <location>
        <begin position="1"/>
        <end position="151"/>
    </location>
</feature>